<accession>A0A645GLN3</accession>
<comment type="caution">
    <text evidence="1">The sequence shown here is derived from an EMBL/GenBank/DDBJ whole genome shotgun (WGS) entry which is preliminary data.</text>
</comment>
<proteinExistence type="predicted"/>
<dbReference type="AlphaFoldDB" id="A0A645GLN3"/>
<evidence type="ECO:0000313" key="1">
    <source>
        <dbReference type="EMBL" id="MPN26769.1"/>
    </source>
</evidence>
<organism evidence="1">
    <name type="scientific">bioreactor metagenome</name>
    <dbReference type="NCBI Taxonomy" id="1076179"/>
    <lineage>
        <taxon>unclassified sequences</taxon>
        <taxon>metagenomes</taxon>
        <taxon>ecological metagenomes</taxon>
    </lineage>
</organism>
<reference evidence="1" key="1">
    <citation type="submission" date="2019-08" db="EMBL/GenBank/DDBJ databases">
        <authorList>
            <person name="Kucharzyk K."/>
            <person name="Murdoch R.W."/>
            <person name="Higgins S."/>
            <person name="Loffler F."/>
        </authorList>
    </citation>
    <scope>NUCLEOTIDE SEQUENCE</scope>
</reference>
<gene>
    <name evidence="1" type="ORF">SDC9_174194</name>
</gene>
<dbReference type="EMBL" id="VSSQ01076408">
    <property type="protein sequence ID" value="MPN26769.1"/>
    <property type="molecule type" value="Genomic_DNA"/>
</dbReference>
<protein>
    <submittedName>
        <fullName evidence="1">Uncharacterized protein</fullName>
    </submittedName>
</protein>
<sequence length="117" mass="12298">MALNMTPAGIPMMVTIAKMIIGGTTSNVNKPTPNVFNGVSANGRAVLFQKLGRQIRIRNQINKALAKLQRNQKNFLTGVLVSFNATSLSTSIVSANSQSVSPAIVAPAPMSASFSPL</sequence>
<name>A0A645GLN3_9ZZZZ</name>